<gene>
    <name evidence="6" type="primary">xseB</name>
    <name evidence="7" type="ORF">PG1C_03835</name>
</gene>
<dbReference type="Gene3D" id="1.10.287.1040">
    <property type="entry name" value="Exonuclease VII, small subunit"/>
    <property type="match status" value="1"/>
</dbReference>
<keyword evidence="4 6" id="KW-0378">Hydrolase</keyword>
<keyword evidence="3 6" id="KW-0540">Nuclease</keyword>
<dbReference type="GO" id="GO:0005829">
    <property type="term" value="C:cytosol"/>
    <property type="evidence" value="ECO:0007669"/>
    <property type="project" value="TreeGrafter"/>
</dbReference>
<name>A0A0C5J7W7_9PROT</name>
<dbReference type="EMBL" id="CP010554">
    <property type="protein sequence ID" value="AJP47833.1"/>
    <property type="molecule type" value="Genomic_DNA"/>
</dbReference>
<dbReference type="PANTHER" id="PTHR34137">
    <property type="entry name" value="EXODEOXYRIBONUCLEASE 7 SMALL SUBUNIT"/>
    <property type="match status" value="1"/>
</dbReference>
<dbReference type="Pfam" id="PF02609">
    <property type="entry name" value="Exonuc_VII_S"/>
    <property type="match status" value="1"/>
</dbReference>
<dbReference type="Proteomes" id="UP000061603">
    <property type="component" value="Chromosome"/>
</dbReference>
<dbReference type="EC" id="3.1.11.6" evidence="6"/>
<dbReference type="GO" id="GO:0009318">
    <property type="term" value="C:exodeoxyribonuclease VII complex"/>
    <property type="evidence" value="ECO:0007669"/>
    <property type="project" value="UniProtKB-UniRule"/>
</dbReference>
<evidence type="ECO:0000313" key="7">
    <source>
        <dbReference type="EMBL" id="AJP47833.1"/>
    </source>
</evidence>
<comment type="catalytic activity">
    <reaction evidence="6">
        <text>Exonucleolytic cleavage in either 5'- to 3'- or 3'- to 5'-direction to yield nucleoside 5'-phosphates.</text>
        <dbReference type="EC" id="3.1.11.6"/>
    </reaction>
</comment>
<dbReference type="GO" id="GO:0008855">
    <property type="term" value="F:exodeoxyribonuclease VII activity"/>
    <property type="evidence" value="ECO:0007669"/>
    <property type="project" value="UniProtKB-UniRule"/>
</dbReference>
<organism evidence="7 8">
    <name type="scientific">Rugosibacter aromaticivorans</name>
    <dbReference type="NCBI Taxonomy" id="1565605"/>
    <lineage>
        <taxon>Bacteria</taxon>
        <taxon>Pseudomonadati</taxon>
        <taxon>Pseudomonadota</taxon>
        <taxon>Betaproteobacteria</taxon>
        <taxon>Nitrosomonadales</taxon>
        <taxon>Sterolibacteriaceae</taxon>
        <taxon>Rugosibacter</taxon>
    </lineage>
</organism>
<dbReference type="GO" id="GO:0006308">
    <property type="term" value="P:DNA catabolic process"/>
    <property type="evidence" value="ECO:0007669"/>
    <property type="project" value="UniProtKB-UniRule"/>
</dbReference>
<evidence type="ECO:0000256" key="2">
    <source>
        <dbReference type="ARBA" id="ARBA00022490"/>
    </source>
</evidence>
<dbReference type="InterPro" id="IPR003761">
    <property type="entry name" value="Exonuc_VII_S"/>
</dbReference>
<evidence type="ECO:0000256" key="1">
    <source>
        <dbReference type="ARBA" id="ARBA00009998"/>
    </source>
</evidence>
<comment type="subcellular location">
    <subcellularLocation>
        <location evidence="6">Cytoplasm</location>
    </subcellularLocation>
</comment>
<evidence type="ECO:0000256" key="5">
    <source>
        <dbReference type="ARBA" id="ARBA00022839"/>
    </source>
</evidence>
<protein>
    <recommendedName>
        <fullName evidence="6">Exodeoxyribonuclease 7 small subunit</fullName>
        <ecNumber evidence="6">3.1.11.6</ecNumber>
    </recommendedName>
    <alternativeName>
        <fullName evidence="6">Exodeoxyribonuclease VII small subunit</fullName>
        <shortName evidence="6">Exonuclease VII small subunit</shortName>
    </alternativeName>
</protein>
<evidence type="ECO:0000256" key="3">
    <source>
        <dbReference type="ARBA" id="ARBA00022722"/>
    </source>
</evidence>
<evidence type="ECO:0000256" key="6">
    <source>
        <dbReference type="HAMAP-Rule" id="MF_00337"/>
    </source>
</evidence>
<comment type="function">
    <text evidence="6">Bidirectionally degrades single-stranded DNA into large acid-insoluble oligonucleotides, which are then degraded further into small acid-soluble oligonucleotides.</text>
</comment>
<dbReference type="InterPro" id="IPR037004">
    <property type="entry name" value="Exonuc_VII_ssu_sf"/>
</dbReference>
<dbReference type="NCBIfam" id="NF002140">
    <property type="entry name" value="PRK00977.1-4"/>
    <property type="match status" value="1"/>
</dbReference>
<reference evidence="7 8" key="1">
    <citation type="journal article" date="2015" name="Genome Announc.">
        <title>Complete Genome Sequence of a Novel Bacterium within the Family Rhodocyclaceae That Degrades Polycyclic Aromatic Hydrocarbons.</title>
        <authorList>
            <person name="Singleton D.R."/>
            <person name="Dickey A.N."/>
            <person name="Scholl E.H."/>
            <person name="Wright F.A."/>
            <person name="Aitken M.D."/>
        </authorList>
    </citation>
    <scope>NUCLEOTIDE SEQUENCE [LARGE SCALE GENOMIC DNA]</scope>
    <source>
        <strain evidence="8">PG1-Ca6</strain>
    </source>
</reference>
<dbReference type="RefSeq" id="WP_202636112.1">
    <property type="nucleotide sequence ID" value="NZ_CP010554.1"/>
</dbReference>
<comment type="subunit">
    <text evidence="6">Heterooligomer composed of large and small subunits.</text>
</comment>
<keyword evidence="2 6" id="KW-0963">Cytoplasm</keyword>
<sequence>MKTTPKKSSTLIESQSFEDALTELEGIISAMEVGQMPLQEALDIYKRGIFLLRQCQETLNAAEQQIRILEDNTLRPLKPDTLGELEDK</sequence>
<dbReference type="HOGENOM" id="CLU_145918_2_0_4"/>
<evidence type="ECO:0000313" key="8">
    <source>
        <dbReference type="Proteomes" id="UP000061603"/>
    </source>
</evidence>
<dbReference type="PANTHER" id="PTHR34137:SF1">
    <property type="entry name" value="EXODEOXYRIBONUCLEASE 7 SMALL SUBUNIT"/>
    <property type="match status" value="1"/>
</dbReference>
<dbReference type="AlphaFoldDB" id="A0A0C5J7W7"/>
<dbReference type="STRING" id="1565605.PG1C_03835"/>
<dbReference type="HAMAP" id="MF_00337">
    <property type="entry name" value="Exonuc_7_S"/>
    <property type="match status" value="1"/>
</dbReference>
<keyword evidence="5 6" id="KW-0269">Exonuclease</keyword>
<comment type="similarity">
    <text evidence="1 6">Belongs to the XseB family.</text>
</comment>
<keyword evidence="8" id="KW-1185">Reference proteome</keyword>
<proteinExistence type="inferred from homology"/>
<evidence type="ECO:0000256" key="4">
    <source>
        <dbReference type="ARBA" id="ARBA00022801"/>
    </source>
</evidence>
<dbReference type="KEGG" id="rbu:PG1C_03835"/>
<dbReference type="SUPFAM" id="SSF116842">
    <property type="entry name" value="XseB-like"/>
    <property type="match status" value="1"/>
</dbReference>
<accession>A0A0C5J7W7</accession>
<dbReference type="NCBIfam" id="TIGR01280">
    <property type="entry name" value="xseB"/>
    <property type="match status" value="1"/>
</dbReference>